<dbReference type="Gene3D" id="2.170.130.10">
    <property type="entry name" value="TonB-dependent receptor, plug domain"/>
    <property type="match status" value="1"/>
</dbReference>
<keyword evidence="2 8" id="KW-0813">Transport</keyword>
<dbReference type="EMBL" id="JAULBC010000012">
    <property type="protein sequence ID" value="MEX6691046.1"/>
    <property type="molecule type" value="Genomic_DNA"/>
</dbReference>
<dbReference type="Pfam" id="PF07715">
    <property type="entry name" value="Plug"/>
    <property type="match status" value="1"/>
</dbReference>
<comment type="caution">
    <text evidence="12">The sequence shown here is derived from an EMBL/GenBank/DDBJ whole genome shotgun (WGS) entry which is preliminary data.</text>
</comment>
<name>A0ABV3ZMC9_9BACT</name>
<keyword evidence="4 8" id="KW-0812">Transmembrane</keyword>
<evidence type="ECO:0000259" key="10">
    <source>
        <dbReference type="Pfam" id="PF00593"/>
    </source>
</evidence>
<dbReference type="InterPro" id="IPR000531">
    <property type="entry name" value="Beta-barrel_TonB"/>
</dbReference>
<dbReference type="InterPro" id="IPR012910">
    <property type="entry name" value="Plug_dom"/>
</dbReference>
<dbReference type="PROSITE" id="PS52016">
    <property type="entry name" value="TONB_DEPENDENT_REC_3"/>
    <property type="match status" value="1"/>
</dbReference>
<dbReference type="Gene3D" id="2.60.40.1120">
    <property type="entry name" value="Carboxypeptidase-like, regulatory domain"/>
    <property type="match status" value="1"/>
</dbReference>
<evidence type="ECO:0000256" key="9">
    <source>
        <dbReference type="RuleBase" id="RU003357"/>
    </source>
</evidence>
<keyword evidence="5 9" id="KW-0798">TonB box</keyword>
<dbReference type="InterPro" id="IPR023996">
    <property type="entry name" value="TonB-dep_OMP_SusC/RagA"/>
</dbReference>
<accession>A0ABV3ZMC9</accession>
<evidence type="ECO:0000256" key="5">
    <source>
        <dbReference type="ARBA" id="ARBA00023077"/>
    </source>
</evidence>
<organism evidence="12 13">
    <name type="scientific">Danxiaibacter flavus</name>
    <dbReference type="NCBI Taxonomy" id="3049108"/>
    <lineage>
        <taxon>Bacteria</taxon>
        <taxon>Pseudomonadati</taxon>
        <taxon>Bacteroidota</taxon>
        <taxon>Chitinophagia</taxon>
        <taxon>Chitinophagales</taxon>
        <taxon>Chitinophagaceae</taxon>
        <taxon>Danxiaibacter</taxon>
    </lineage>
</organism>
<comment type="subcellular location">
    <subcellularLocation>
        <location evidence="1 8">Cell outer membrane</location>
        <topology evidence="1 8">Multi-pass membrane protein</topology>
    </subcellularLocation>
</comment>
<evidence type="ECO:0000256" key="2">
    <source>
        <dbReference type="ARBA" id="ARBA00022448"/>
    </source>
</evidence>
<dbReference type="InterPro" id="IPR039426">
    <property type="entry name" value="TonB-dep_rcpt-like"/>
</dbReference>
<dbReference type="NCBIfam" id="TIGR04057">
    <property type="entry name" value="SusC_RagA_signa"/>
    <property type="match status" value="1"/>
</dbReference>
<dbReference type="Gene3D" id="2.40.170.20">
    <property type="entry name" value="TonB-dependent receptor, beta-barrel domain"/>
    <property type="match status" value="1"/>
</dbReference>
<dbReference type="InterPro" id="IPR037066">
    <property type="entry name" value="Plug_dom_sf"/>
</dbReference>
<dbReference type="NCBIfam" id="TIGR04056">
    <property type="entry name" value="OMP_RagA_SusC"/>
    <property type="match status" value="1"/>
</dbReference>
<dbReference type="Pfam" id="PF13715">
    <property type="entry name" value="CarbopepD_reg_2"/>
    <property type="match status" value="1"/>
</dbReference>
<evidence type="ECO:0000256" key="6">
    <source>
        <dbReference type="ARBA" id="ARBA00023136"/>
    </source>
</evidence>
<dbReference type="RefSeq" id="WP_369332462.1">
    <property type="nucleotide sequence ID" value="NZ_JAULBC010000012.1"/>
</dbReference>
<proteinExistence type="inferred from homology"/>
<keyword evidence="12" id="KW-0675">Receptor</keyword>
<protein>
    <submittedName>
        <fullName evidence="12">TonB-dependent receptor</fullName>
    </submittedName>
</protein>
<sequence>MNKKYKWFPSFCIRSVIIKSFIVLITLSLTISKAFSQEHKLTGTVTDSAGKAVAGVSITIKGTQRGTATDENGFFELNVQPGQQLLISAVGFADQTVQVTTSTKSLQLTLLNEHKELEEVVVVGYGKQKKTDLTAAIAHVDGAALENRPVVNVAQALQGMVANLNISVGSAGGAPNAMQGINIRGYTGLGTAAGPLVVVDGIQGGDINSINPDDIESISVLKDAAASAIYGSSAPYGVILINTKRGKKNRQPVITYNDNFSFSQPLNLPHMGSSLEYAECFNEAFVNAGRSPWFDDETMQRIKDYLSGKITTETIKDPNNNAWYSWNKANANNDWFKIYFKDWAFNQQHRLGVSGGSENTTYYLGLGFNDKAGLYRYGNDDYKLYNVRANLTSDLKKWMTVGLRSSYSRSIYNTPNTYAGRTGGNYLHQIGRKAPTVPLFNPDGYYSEYSDIPLQEQGGRYIEQTDKLSLTGEIVLRPLKGWEITANYTFNGEYLQTSAHVKTINMMLPDGTTAPLGQTFPNAFSRGRNSTEKQIVNIFTSYEKRLDDHSFKVLAGFVNEYTDYLYYGASNTYLYSNDIPALNLTYGTSPTVADGIRRLGTRGYFGRLNYSFKDRYLVEFNGRYDGSSRFLDNHRWSFYPGVSAGWQISKEDFWSPLKDAVNNLKLRASYGALGDQIFIGEYNYYPFYPYLVTNRPTSTNWLFGSSQQASVYAPPLVNQDLTWVTTSTMNIGLDAAFLKNRLTASFDWYVRKSKDYAGPAKATPAVLGTNPPAVNNSAIETRGFELSLSWADQVSKDFSYSIKALLSDYRGKVTEYPNPTGILSSTWYKGMNLGEIWGYTSMGLFQSAEEIAKAPKQDYINKLWMPGDVRYKDINGDGKIDIGKNTVDSSGDLSVIGNSTPRYSYSFTLAANWKNFDINVFIQGVGKRETWMGSNYFFGITGDEWQSSYFTEMRDRWSPTNPNGYYPKYYMNSDNAKNQRVQSRYLQDVAYLRIKNLQIGYTLPQDVMRTIKLQRIRVYASVENLLTTTKMKVKSMDPEVFIGDGKIYPLQRTFSLGLNVTF</sequence>
<feature type="domain" description="TonB-dependent receptor plug" evidence="11">
    <location>
        <begin position="130"/>
        <end position="238"/>
    </location>
</feature>
<feature type="domain" description="TonB-dependent receptor-like beta-barrel" evidence="10">
    <location>
        <begin position="406"/>
        <end position="1025"/>
    </location>
</feature>
<keyword evidence="7 8" id="KW-0998">Cell outer membrane</keyword>
<keyword evidence="3 8" id="KW-1134">Transmembrane beta strand</keyword>
<gene>
    <name evidence="12" type="ORF">QTN47_26290</name>
</gene>
<keyword evidence="6 8" id="KW-0472">Membrane</keyword>
<dbReference type="SUPFAM" id="SSF49464">
    <property type="entry name" value="Carboxypeptidase regulatory domain-like"/>
    <property type="match status" value="1"/>
</dbReference>
<evidence type="ECO:0000256" key="3">
    <source>
        <dbReference type="ARBA" id="ARBA00022452"/>
    </source>
</evidence>
<reference evidence="12 13" key="1">
    <citation type="submission" date="2023-07" db="EMBL/GenBank/DDBJ databases">
        <authorList>
            <person name="Lian W.-H."/>
        </authorList>
    </citation>
    <scope>NUCLEOTIDE SEQUENCE [LARGE SCALE GENOMIC DNA]</scope>
    <source>
        <strain evidence="12 13">SYSU DXS3180</strain>
    </source>
</reference>
<comment type="similarity">
    <text evidence="8 9">Belongs to the TonB-dependent receptor family.</text>
</comment>
<evidence type="ECO:0000256" key="8">
    <source>
        <dbReference type="PROSITE-ProRule" id="PRU01360"/>
    </source>
</evidence>
<dbReference type="Pfam" id="PF00593">
    <property type="entry name" value="TonB_dep_Rec_b-barrel"/>
    <property type="match status" value="1"/>
</dbReference>
<keyword evidence="13" id="KW-1185">Reference proteome</keyword>
<dbReference type="SUPFAM" id="SSF56935">
    <property type="entry name" value="Porins"/>
    <property type="match status" value="1"/>
</dbReference>
<evidence type="ECO:0000313" key="13">
    <source>
        <dbReference type="Proteomes" id="UP001560573"/>
    </source>
</evidence>
<dbReference type="InterPro" id="IPR008969">
    <property type="entry name" value="CarboxyPept-like_regulatory"/>
</dbReference>
<evidence type="ECO:0000313" key="12">
    <source>
        <dbReference type="EMBL" id="MEX6691046.1"/>
    </source>
</evidence>
<evidence type="ECO:0000259" key="11">
    <source>
        <dbReference type="Pfam" id="PF07715"/>
    </source>
</evidence>
<evidence type="ECO:0000256" key="4">
    <source>
        <dbReference type="ARBA" id="ARBA00022692"/>
    </source>
</evidence>
<dbReference type="Proteomes" id="UP001560573">
    <property type="component" value="Unassembled WGS sequence"/>
</dbReference>
<evidence type="ECO:0000256" key="1">
    <source>
        <dbReference type="ARBA" id="ARBA00004571"/>
    </source>
</evidence>
<dbReference type="InterPro" id="IPR036942">
    <property type="entry name" value="Beta-barrel_TonB_sf"/>
</dbReference>
<evidence type="ECO:0000256" key="7">
    <source>
        <dbReference type="ARBA" id="ARBA00023237"/>
    </source>
</evidence>
<dbReference type="InterPro" id="IPR023997">
    <property type="entry name" value="TonB-dep_OMP_SusC/RagA_CS"/>
</dbReference>